<feature type="domain" description="S1 motif" evidence="4">
    <location>
        <begin position="103"/>
        <end position="169"/>
    </location>
</feature>
<dbReference type="InterPro" id="IPR035104">
    <property type="entry name" value="Ribosomal_protein_S1-like"/>
</dbReference>
<evidence type="ECO:0000259" key="4">
    <source>
        <dbReference type="PROSITE" id="PS50126"/>
    </source>
</evidence>
<evidence type="ECO:0000313" key="5">
    <source>
        <dbReference type="EMBL" id="KKS32121.1"/>
    </source>
</evidence>
<evidence type="ECO:0000256" key="2">
    <source>
        <dbReference type="ARBA" id="ARBA00022980"/>
    </source>
</evidence>
<proteinExistence type="inferred from homology"/>
<dbReference type="GO" id="GO:1990904">
    <property type="term" value="C:ribonucleoprotein complex"/>
    <property type="evidence" value="ECO:0007669"/>
    <property type="project" value="UniProtKB-KW"/>
</dbReference>
<dbReference type="SMART" id="SM00316">
    <property type="entry name" value="S1"/>
    <property type="match status" value="4"/>
</dbReference>
<dbReference type="InterPro" id="IPR050437">
    <property type="entry name" value="Ribos_protein_bS1-like"/>
</dbReference>
<feature type="domain" description="S1 motif" evidence="4">
    <location>
        <begin position="283"/>
        <end position="346"/>
    </location>
</feature>
<evidence type="ECO:0000313" key="6">
    <source>
        <dbReference type="Proteomes" id="UP000034160"/>
    </source>
</evidence>
<evidence type="ECO:0000256" key="1">
    <source>
        <dbReference type="ARBA" id="ARBA00006767"/>
    </source>
</evidence>
<dbReference type="Gene3D" id="2.40.50.140">
    <property type="entry name" value="Nucleic acid-binding proteins"/>
    <property type="match status" value="4"/>
</dbReference>
<protein>
    <submittedName>
        <fullName evidence="5">30S ribosomal protein S1</fullName>
    </submittedName>
</protein>
<dbReference type="InterPro" id="IPR003029">
    <property type="entry name" value="S1_domain"/>
</dbReference>
<dbReference type="GO" id="GO:0005840">
    <property type="term" value="C:ribosome"/>
    <property type="evidence" value="ECO:0007669"/>
    <property type="project" value="UniProtKB-KW"/>
</dbReference>
<dbReference type="GO" id="GO:0003735">
    <property type="term" value="F:structural constituent of ribosome"/>
    <property type="evidence" value="ECO:0007669"/>
    <property type="project" value="TreeGrafter"/>
</dbReference>
<dbReference type="AlphaFoldDB" id="A0A0G1ADE0"/>
<name>A0A0G1ADE0_9BACT</name>
<keyword evidence="2 5" id="KW-0689">Ribosomal protein</keyword>
<organism evidence="5 6">
    <name type="scientific">Candidatus Amesbacteria bacterium GW2011_GWA2_42_12</name>
    <dbReference type="NCBI Taxonomy" id="1618356"/>
    <lineage>
        <taxon>Bacteria</taxon>
        <taxon>Candidatus Amesiibacteriota</taxon>
    </lineage>
</organism>
<reference evidence="5 6" key="1">
    <citation type="journal article" date="2015" name="Nature">
        <title>rRNA introns, odd ribosomes, and small enigmatic genomes across a large radiation of phyla.</title>
        <authorList>
            <person name="Brown C.T."/>
            <person name="Hug L.A."/>
            <person name="Thomas B.C."/>
            <person name="Sharon I."/>
            <person name="Castelle C.J."/>
            <person name="Singh A."/>
            <person name="Wilkins M.J."/>
            <person name="Williams K.H."/>
            <person name="Banfield J.F."/>
        </authorList>
    </citation>
    <scope>NUCLEOTIDE SEQUENCE [LARGE SCALE GENOMIC DNA]</scope>
</reference>
<dbReference type="PANTHER" id="PTHR10724:SF7">
    <property type="entry name" value="SMALL RIBOSOMAL SUBUNIT PROTEIN BS1C"/>
    <property type="match status" value="1"/>
</dbReference>
<keyword evidence="3" id="KW-0687">Ribonucleoprotein</keyword>
<dbReference type="Pfam" id="PF00575">
    <property type="entry name" value="S1"/>
    <property type="match status" value="4"/>
</dbReference>
<dbReference type="Proteomes" id="UP000034160">
    <property type="component" value="Unassembled WGS sequence"/>
</dbReference>
<comment type="caution">
    <text evidence="5">The sequence shown here is derived from an EMBL/GenBank/DDBJ whole genome shotgun (WGS) entry which is preliminary data.</text>
</comment>
<dbReference type="SUPFAM" id="SSF50249">
    <property type="entry name" value="Nucleic acid-binding proteins"/>
    <property type="match status" value="4"/>
</dbReference>
<dbReference type="CDD" id="cd04465">
    <property type="entry name" value="S1_RPS1_repeat_ec2_hs2"/>
    <property type="match status" value="1"/>
</dbReference>
<dbReference type="PRINTS" id="PR00681">
    <property type="entry name" value="RIBOSOMALS1"/>
</dbReference>
<dbReference type="STRING" id="1618356.UU93_C0010G0025"/>
<dbReference type="InterPro" id="IPR012340">
    <property type="entry name" value="NA-bd_OB-fold"/>
</dbReference>
<feature type="domain" description="S1 motif" evidence="4">
    <location>
        <begin position="190"/>
        <end position="266"/>
    </location>
</feature>
<dbReference type="PANTHER" id="PTHR10724">
    <property type="entry name" value="30S RIBOSOMAL PROTEIN S1"/>
    <property type="match status" value="1"/>
</dbReference>
<dbReference type="GO" id="GO:0006412">
    <property type="term" value="P:translation"/>
    <property type="evidence" value="ECO:0007669"/>
    <property type="project" value="TreeGrafter"/>
</dbReference>
<evidence type="ECO:0000256" key="3">
    <source>
        <dbReference type="ARBA" id="ARBA00023274"/>
    </source>
</evidence>
<gene>
    <name evidence="5" type="ORF">UU93_C0010G0025</name>
</gene>
<dbReference type="GO" id="GO:0003729">
    <property type="term" value="F:mRNA binding"/>
    <property type="evidence" value="ECO:0007669"/>
    <property type="project" value="TreeGrafter"/>
</dbReference>
<comment type="similarity">
    <text evidence="1">Belongs to the bacterial ribosomal protein bS1 family.</text>
</comment>
<dbReference type="EMBL" id="LCCN01000010">
    <property type="protein sequence ID" value="KKS32121.1"/>
    <property type="molecule type" value="Genomic_DNA"/>
</dbReference>
<accession>A0A0G1ADE0</accession>
<feature type="domain" description="S1 motif" evidence="4">
    <location>
        <begin position="18"/>
        <end position="85"/>
    </location>
</feature>
<sequence>MEELLGQAGYSFKGFKRGDHVTGVVSEISGRSIYVDVGGKTEGIVAEKEYELSKDYMKTLKVGDKVEAVVVSPESDAGQIVLSIKRAAADSRWKLFEDAMKNNVTITVKGKEMNKGGLLVEAEGVFGFIPSSQFSRAVVENPAALTGQSVEVKVIEVDREQNRLVLSEKAVTEAEEVEARKKALGLVEVGKIYTGSVAGIVPFGAFVSVKIGKGKTIQNLEGLVHISEISWEKVEDVTKVLKEGDEVEVKVIGMDEDTGKLALSIKQLTDDPWRIKAQKYAVDSKHAGKVVKMMPYGVIVNLEKGIEGLIHASKMPAEMVFVENQEIEVFIESMDMEKRRLSLGVVVKDTKGMIYK</sequence>
<dbReference type="PROSITE" id="PS50126">
    <property type="entry name" value="S1"/>
    <property type="match status" value="4"/>
</dbReference>